<keyword evidence="1" id="KW-1133">Transmembrane helix</keyword>
<keyword evidence="1" id="KW-0472">Membrane</keyword>
<evidence type="ECO:0008006" key="4">
    <source>
        <dbReference type="Google" id="ProtNLM"/>
    </source>
</evidence>
<dbReference type="AlphaFoldDB" id="A0A916RHK7"/>
<dbReference type="Proteomes" id="UP000636264">
    <property type="component" value="Unassembled WGS sequence"/>
</dbReference>
<dbReference type="EMBL" id="BMIF01000002">
    <property type="protein sequence ID" value="GGA56965.1"/>
    <property type="molecule type" value="Genomic_DNA"/>
</dbReference>
<gene>
    <name evidence="2" type="ORF">GCM10011385_08050</name>
</gene>
<name>A0A916RHK7_9HYPH</name>
<organism evidence="2 3">
    <name type="scientific">Nitratireductor aestuarii</name>
    <dbReference type="NCBI Taxonomy" id="1735103"/>
    <lineage>
        <taxon>Bacteria</taxon>
        <taxon>Pseudomonadati</taxon>
        <taxon>Pseudomonadota</taxon>
        <taxon>Alphaproteobacteria</taxon>
        <taxon>Hyphomicrobiales</taxon>
        <taxon>Phyllobacteriaceae</taxon>
        <taxon>Nitratireductor</taxon>
    </lineage>
</organism>
<evidence type="ECO:0000313" key="3">
    <source>
        <dbReference type="Proteomes" id="UP000636264"/>
    </source>
</evidence>
<protein>
    <recommendedName>
        <fullName evidence="4">DUF883 domain-containing protein</fullName>
    </recommendedName>
</protein>
<comment type="caution">
    <text evidence="2">The sequence shown here is derived from an EMBL/GenBank/DDBJ whole genome shotgun (WGS) entry which is preliminary data.</text>
</comment>
<feature type="transmembrane region" description="Helical" evidence="1">
    <location>
        <begin position="83"/>
        <end position="102"/>
    </location>
</feature>
<sequence length="105" mass="11538">MDTMNRFDSNIGDTLQDQLASLASEVASLKKSLRKQGRSAYKDALHVSEDATDWLREQAAYALPEIRRGAHQLQRAAKNNPTATVGIAAAGFFVVGMALAFMKRR</sequence>
<evidence type="ECO:0000256" key="1">
    <source>
        <dbReference type="SAM" id="Phobius"/>
    </source>
</evidence>
<proteinExistence type="predicted"/>
<keyword evidence="1" id="KW-0812">Transmembrane</keyword>
<reference evidence="2" key="2">
    <citation type="submission" date="2020-09" db="EMBL/GenBank/DDBJ databases">
        <authorList>
            <person name="Sun Q."/>
            <person name="Zhou Y."/>
        </authorList>
    </citation>
    <scope>NUCLEOTIDE SEQUENCE</scope>
    <source>
        <strain evidence="2">CGMCC 1.15320</strain>
    </source>
</reference>
<evidence type="ECO:0000313" key="2">
    <source>
        <dbReference type="EMBL" id="GGA56965.1"/>
    </source>
</evidence>
<reference evidence="2" key="1">
    <citation type="journal article" date="2014" name="Int. J. Syst. Evol. Microbiol.">
        <title>Complete genome sequence of Corynebacterium casei LMG S-19264T (=DSM 44701T), isolated from a smear-ripened cheese.</title>
        <authorList>
            <consortium name="US DOE Joint Genome Institute (JGI-PGF)"/>
            <person name="Walter F."/>
            <person name="Albersmeier A."/>
            <person name="Kalinowski J."/>
            <person name="Ruckert C."/>
        </authorList>
    </citation>
    <scope>NUCLEOTIDE SEQUENCE</scope>
    <source>
        <strain evidence="2">CGMCC 1.15320</strain>
    </source>
</reference>
<accession>A0A916RHK7</accession>
<keyword evidence="3" id="KW-1185">Reference proteome</keyword>